<evidence type="ECO:0000256" key="1">
    <source>
        <dbReference type="SAM" id="MobiDB-lite"/>
    </source>
</evidence>
<proteinExistence type="predicted"/>
<protein>
    <submittedName>
        <fullName evidence="2">Uncharacterized protein</fullName>
    </submittedName>
</protein>
<accession>A0ABN2NRN2</accession>
<organism evidence="2 3">
    <name type="scientific">Streptomyces sodiiphilus</name>
    <dbReference type="NCBI Taxonomy" id="226217"/>
    <lineage>
        <taxon>Bacteria</taxon>
        <taxon>Bacillati</taxon>
        <taxon>Actinomycetota</taxon>
        <taxon>Actinomycetes</taxon>
        <taxon>Kitasatosporales</taxon>
        <taxon>Streptomycetaceae</taxon>
        <taxon>Streptomyces</taxon>
    </lineage>
</organism>
<reference evidence="2 3" key="1">
    <citation type="journal article" date="2019" name="Int. J. Syst. Evol. Microbiol.">
        <title>The Global Catalogue of Microorganisms (GCM) 10K type strain sequencing project: providing services to taxonomists for standard genome sequencing and annotation.</title>
        <authorList>
            <consortium name="The Broad Institute Genomics Platform"/>
            <consortium name="The Broad Institute Genome Sequencing Center for Infectious Disease"/>
            <person name="Wu L."/>
            <person name="Ma J."/>
        </authorList>
    </citation>
    <scope>NUCLEOTIDE SEQUENCE [LARGE SCALE GENOMIC DNA]</scope>
    <source>
        <strain evidence="2 3">JCM 13581</strain>
    </source>
</reference>
<feature type="region of interest" description="Disordered" evidence="1">
    <location>
        <begin position="1"/>
        <end position="76"/>
    </location>
</feature>
<sequence length="76" mass="7918">MPSGTNGEHHGTQDPAGRTRLNGLIDEWEGPPRDGTADLETDSSRAAVRRRGRVPAGSTEGGGCENVHTAGGRPDL</sequence>
<gene>
    <name evidence="2" type="ORF">GCM10009716_05200</name>
</gene>
<comment type="caution">
    <text evidence="2">The sequence shown here is derived from an EMBL/GenBank/DDBJ whole genome shotgun (WGS) entry which is preliminary data.</text>
</comment>
<dbReference type="Proteomes" id="UP001501303">
    <property type="component" value="Unassembled WGS sequence"/>
</dbReference>
<keyword evidence="3" id="KW-1185">Reference proteome</keyword>
<evidence type="ECO:0000313" key="3">
    <source>
        <dbReference type="Proteomes" id="UP001501303"/>
    </source>
</evidence>
<name>A0ABN2NRN2_9ACTN</name>
<dbReference type="EMBL" id="BAAAMJ010000006">
    <property type="protein sequence ID" value="GAA1898307.1"/>
    <property type="molecule type" value="Genomic_DNA"/>
</dbReference>
<evidence type="ECO:0000313" key="2">
    <source>
        <dbReference type="EMBL" id="GAA1898307.1"/>
    </source>
</evidence>